<evidence type="ECO:0000259" key="2">
    <source>
        <dbReference type="Pfam" id="PF13460"/>
    </source>
</evidence>
<sequence length="279" mass="29346">MNSTNHAAAQHNRQLRIAVLGGTGLIGTRIVAALSAAGHDASALSRSTGVDLFTGDGLADALTGIDVAIDATQAPTPDDTAADFFRATVGNLHAAAHKAGVRHLVLLSIVGVDRAPDLGYYRAKTVQEKLFEAGSIPYSIVRATQFFEYLDEIISWTTDNSIVRLPATRVQPIAATDAARFVAEVATGRPLDRTIDIAGPEAFGLDQLGRITLDAIGDHRTINPDPTAGPFALAPHNALTADPAARLATTRYRDWLATRATTTLPTHQAAPASDLSVDA</sequence>
<evidence type="ECO:0000256" key="1">
    <source>
        <dbReference type="ARBA" id="ARBA00022857"/>
    </source>
</evidence>
<evidence type="ECO:0000313" key="4">
    <source>
        <dbReference type="Proteomes" id="UP000466794"/>
    </source>
</evidence>
<evidence type="ECO:0000313" key="3">
    <source>
        <dbReference type="EMBL" id="MVU80877.1"/>
    </source>
</evidence>
<feature type="domain" description="NAD(P)-binding" evidence="2">
    <location>
        <begin position="21"/>
        <end position="185"/>
    </location>
</feature>
<accession>A0A7K1V2Z5</accession>
<dbReference type="InterPro" id="IPR051164">
    <property type="entry name" value="NmrA-like_oxidored"/>
</dbReference>
<name>A0A7K1V2Z5_9NOCA</name>
<gene>
    <name evidence="3" type="ORF">GPX89_26955</name>
</gene>
<dbReference type="Gene3D" id="3.40.50.720">
    <property type="entry name" value="NAD(P)-binding Rossmann-like Domain"/>
    <property type="match status" value="1"/>
</dbReference>
<dbReference type="AlphaFoldDB" id="A0A7K1V2Z5"/>
<dbReference type="PANTHER" id="PTHR42748">
    <property type="entry name" value="NITROGEN METABOLITE REPRESSION PROTEIN NMRA FAMILY MEMBER"/>
    <property type="match status" value="1"/>
</dbReference>
<protein>
    <submittedName>
        <fullName evidence="3">NAD(P)H-binding protein</fullName>
    </submittedName>
</protein>
<dbReference type="InterPro" id="IPR016040">
    <property type="entry name" value="NAD(P)-bd_dom"/>
</dbReference>
<dbReference type="PANTHER" id="PTHR42748:SF3">
    <property type="entry name" value="BLL4366 PROTEIN"/>
    <property type="match status" value="1"/>
</dbReference>
<dbReference type="Pfam" id="PF13460">
    <property type="entry name" value="NAD_binding_10"/>
    <property type="match status" value="1"/>
</dbReference>
<comment type="caution">
    <text evidence="3">The sequence shown here is derived from an EMBL/GenBank/DDBJ whole genome shotgun (WGS) entry which is preliminary data.</text>
</comment>
<dbReference type="InterPro" id="IPR036291">
    <property type="entry name" value="NAD(P)-bd_dom_sf"/>
</dbReference>
<reference evidence="3 4" key="1">
    <citation type="submission" date="2019-12" db="EMBL/GenBank/DDBJ databases">
        <title>Nocardia sp. nov. ET3-3 isolated from soil.</title>
        <authorList>
            <person name="Kanchanasin P."/>
            <person name="Tanasupawat S."/>
            <person name="Yuki M."/>
            <person name="Kudo T."/>
        </authorList>
    </citation>
    <scope>NUCLEOTIDE SEQUENCE [LARGE SCALE GENOMIC DNA]</scope>
    <source>
        <strain evidence="3 4">ET3-3</strain>
    </source>
</reference>
<dbReference type="RefSeq" id="WP_157390432.1">
    <property type="nucleotide sequence ID" value="NZ_WRPP01000005.1"/>
</dbReference>
<keyword evidence="1" id="KW-0521">NADP</keyword>
<dbReference type="EMBL" id="WRPP01000005">
    <property type="protein sequence ID" value="MVU80877.1"/>
    <property type="molecule type" value="Genomic_DNA"/>
</dbReference>
<proteinExistence type="predicted"/>
<dbReference type="Proteomes" id="UP000466794">
    <property type="component" value="Unassembled WGS sequence"/>
</dbReference>
<organism evidence="3 4">
    <name type="scientific">Nocardia terrae</name>
    <dbReference type="NCBI Taxonomy" id="2675851"/>
    <lineage>
        <taxon>Bacteria</taxon>
        <taxon>Bacillati</taxon>
        <taxon>Actinomycetota</taxon>
        <taxon>Actinomycetes</taxon>
        <taxon>Mycobacteriales</taxon>
        <taxon>Nocardiaceae</taxon>
        <taxon>Nocardia</taxon>
    </lineage>
</organism>
<keyword evidence="4" id="KW-1185">Reference proteome</keyword>
<dbReference type="SUPFAM" id="SSF51735">
    <property type="entry name" value="NAD(P)-binding Rossmann-fold domains"/>
    <property type="match status" value="1"/>
</dbReference>